<evidence type="ECO:0000259" key="3">
    <source>
        <dbReference type="Pfam" id="PF01551"/>
    </source>
</evidence>
<dbReference type="Pfam" id="PF01551">
    <property type="entry name" value="Peptidase_M23"/>
    <property type="match status" value="1"/>
</dbReference>
<dbReference type="InterPro" id="IPR050570">
    <property type="entry name" value="Cell_wall_metabolism_enzyme"/>
</dbReference>
<dbReference type="KEGG" id="tee:Tel_03810"/>
<dbReference type="CDD" id="cd12797">
    <property type="entry name" value="M23_peptidase"/>
    <property type="match status" value="1"/>
</dbReference>
<evidence type="ECO:0000313" key="5">
    <source>
        <dbReference type="Proteomes" id="UP000055136"/>
    </source>
</evidence>
<keyword evidence="2" id="KW-1133">Transmembrane helix</keyword>
<dbReference type="GO" id="GO:0004222">
    <property type="term" value="F:metalloendopeptidase activity"/>
    <property type="evidence" value="ECO:0007669"/>
    <property type="project" value="TreeGrafter"/>
</dbReference>
<accession>A0A0S2TB69</accession>
<dbReference type="FunFam" id="2.70.70.10:FF:000006">
    <property type="entry name" value="M23 family peptidase"/>
    <property type="match status" value="1"/>
</dbReference>
<name>A0A0S2TB69_9GAMM</name>
<evidence type="ECO:0000256" key="1">
    <source>
        <dbReference type="SAM" id="Coils"/>
    </source>
</evidence>
<reference evidence="4" key="1">
    <citation type="submission" date="2015-10" db="EMBL/GenBank/DDBJ databases">
        <title>Description of Candidatus Tenderia electrophaga gen. nov, sp. nov., an Uncultivated Electroautotroph from a Biocathode Enrichment.</title>
        <authorList>
            <person name="Eddie B.J."/>
            <person name="Malanoski A.P."/>
            <person name="Wang Z."/>
            <person name="Hall R.J."/>
            <person name="Oh S.D."/>
            <person name="Heiner C."/>
            <person name="Lin B."/>
            <person name="Strycharz-Glaven S.M."/>
        </authorList>
    </citation>
    <scope>NUCLEOTIDE SEQUENCE [LARGE SCALE GENOMIC DNA]</scope>
    <source>
        <strain evidence="4">NRL1</strain>
    </source>
</reference>
<dbReference type="SUPFAM" id="SSF51261">
    <property type="entry name" value="Duplicated hybrid motif"/>
    <property type="match status" value="1"/>
</dbReference>
<sequence>MGIILIPKSSKGVARRVSRRAALLMISALLLTVPAATLFTGYYLGLHNTAEQKEMLSAGLRAELEQQRRELDASKQRAQENINALTLRLAQLQSRVVRLDAMGERLTEMAQLDKGEFDFQTAPAQGGPAADDLLAQADLDDFMASFQDLSKQLDDREQQLAVLESMLMTRNLEDEVFPAGFPAEKGWVSSFFGTRTDPFTGRPARHEGVDIAGKLGTKILAVAAGVVTWSGDRYGYGTMVEINHGNGYITRYAHHSENLVEVGDTVKKGQAIGLMGSSGRSTGPHVHFEVLRHGRVVDPIKYVRSSARR</sequence>
<organism evidence="4 5">
    <name type="scientific">Candidatus Tenderia electrophaga</name>
    <dbReference type="NCBI Taxonomy" id="1748243"/>
    <lineage>
        <taxon>Bacteria</taxon>
        <taxon>Pseudomonadati</taxon>
        <taxon>Pseudomonadota</taxon>
        <taxon>Gammaproteobacteria</taxon>
        <taxon>Candidatus Tenderiales</taxon>
        <taxon>Candidatus Tenderiaceae</taxon>
        <taxon>Candidatus Tenderia</taxon>
    </lineage>
</organism>
<proteinExistence type="predicted"/>
<feature type="domain" description="M23ase beta-sheet core" evidence="3">
    <location>
        <begin position="205"/>
        <end position="299"/>
    </location>
</feature>
<keyword evidence="1" id="KW-0175">Coiled coil</keyword>
<dbReference type="InterPro" id="IPR016047">
    <property type="entry name" value="M23ase_b-sheet_dom"/>
</dbReference>
<evidence type="ECO:0000256" key="2">
    <source>
        <dbReference type="SAM" id="Phobius"/>
    </source>
</evidence>
<dbReference type="STRING" id="1748243.Tel_03810"/>
<evidence type="ECO:0000313" key="4">
    <source>
        <dbReference type="EMBL" id="ALP52339.1"/>
    </source>
</evidence>
<keyword evidence="2" id="KW-0812">Transmembrane</keyword>
<gene>
    <name evidence="4" type="ORF">Tel_03810</name>
</gene>
<dbReference type="Proteomes" id="UP000055136">
    <property type="component" value="Chromosome"/>
</dbReference>
<dbReference type="PANTHER" id="PTHR21666:SF291">
    <property type="entry name" value="STAGE II SPORULATION PROTEIN Q"/>
    <property type="match status" value="1"/>
</dbReference>
<dbReference type="EMBL" id="CP013099">
    <property type="protein sequence ID" value="ALP52339.1"/>
    <property type="molecule type" value="Genomic_DNA"/>
</dbReference>
<keyword evidence="2" id="KW-0472">Membrane</keyword>
<dbReference type="AlphaFoldDB" id="A0A0S2TB69"/>
<protein>
    <recommendedName>
        <fullName evidence="3">M23ase beta-sheet core domain-containing protein</fullName>
    </recommendedName>
</protein>
<feature type="transmembrane region" description="Helical" evidence="2">
    <location>
        <begin position="21"/>
        <end position="44"/>
    </location>
</feature>
<dbReference type="Gene3D" id="2.70.70.10">
    <property type="entry name" value="Glucose Permease (Domain IIA)"/>
    <property type="match status" value="1"/>
</dbReference>
<dbReference type="PANTHER" id="PTHR21666">
    <property type="entry name" value="PEPTIDASE-RELATED"/>
    <property type="match status" value="1"/>
</dbReference>
<dbReference type="InterPro" id="IPR011055">
    <property type="entry name" value="Dup_hybrid_motif"/>
</dbReference>
<keyword evidence="5" id="KW-1185">Reference proteome</keyword>
<feature type="coiled-coil region" evidence="1">
    <location>
        <begin position="50"/>
        <end position="102"/>
    </location>
</feature>